<dbReference type="Proteomes" id="UP000509510">
    <property type="component" value="Chromosome I"/>
</dbReference>
<comment type="subcellular location">
    <subcellularLocation>
        <location evidence="1">Nucleus</location>
    </subcellularLocation>
</comment>
<evidence type="ECO:0000256" key="3">
    <source>
        <dbReference type="ARBA" id="ARBA00023163"/>
    </source>
</evidence>
<keyword evidence="2" id="KW-0805">Transcription regulation</keyword>
<dbReference type="PANTHER" id="PTHR31001:SF49">
    <property type="entry name" value="ZN(II)2CYS6 TRANSCRIPTION FACTOR (EUROFUNG)"/>
    <property type="match status" value="1"/>
</dbReference>
<dbReference type="PANTHER" id="PTHR31001">
    <property type="entry name" value="UNCHARACTERIZED TRANSCRIPTIONAL REGULATORY PROTEIN"/>
    <property type="match status" value="1"/>
</dbReference>
<dbReference type="RefSeq" id="XP_035340970.1">
    <property type="nucleotide sequence ID" value="XM_035485077.1"/>
</dbReference>
<organism evidence="6 7">
    <name type="scientific">Talaromyces rugulosus</name>
    <name type="common">Penicillium rugulosum</name>
    <dbReference type="NCBI Taxonomy" id="121627"/>
    <lineage>
        <taxon>Eukaryota</taxon>
        <taxon>Fungi</taxon>
        <taxon>Dikarya</taxon>
        <taxon>Ascomycota</taxon>
        <taxon>Pezizomycotina</taxon>
        <taxon>Eurotiomycetes</taxon>
        <taxon>Eurotiomycetidae</taxon>
        <taxon>Eurotiales</taxon>
        <taxon>Trichocomaceae</taxon>
        <taxon>Talaromyces</taxon>
        <taxon>Talaromyces sect. Islandici</taxon>
    </lineage>
</organism>
<sequence length="619" mass="70026">MEEGDINDLFRPNIDISDKTGASYAACDSVVPQMEVETPRKRQGGQLDSNWISILEDIKEVREQLSQSDIYTPEDNTDVNEAPQVDLVFGPVGVPDFQDILNSVPPRPICDKLLSEYFNAPFMLPLIHTIKFQNEYERFWKDPNRAPVLWVGLLFSILALAALVRDAMKPQREPSDQDTISAKNFRIRTAQCLVLGNYANSRAYSLETMMLHLIGKYVVKSDSSLDGWFLMGIIIRLAMRLGFHRDAKTRTDISPFDGEIQRRVWHSILQLDVLLSFQMGMPSMIPSQCCDTEPPGNFNDSDIHPDLESLPPPRPVTDNTPVLYTIVKARIMGVFREVVAHVQSPTSFSSYSVTLELDVKLRKAYTEIPQIYRIEPIGRSFLVPAGIIMCRCTIELLFQKATIVLHRRYLNVEALDPQWEYSRRTCISAALEILSLQEDLHQAASPGGRLYEDRWLLSSLTSHDFLLASMVICLELSVLMRSSNAPSSQITGRLNVLLKSQRVWMSRSEHSKEARTATLALQLMIEKAQGNLQSRAYDKAINELKTDPLQNVTDFVNIGDGFLDTEITALPLPDSMTDIINGSESLDWTHFDQYFLNDGLSTQMDIVDGNWDLLDMGIE</sequence>
<dbReference type="GeneID" id="55989390"/>
<keyword evidence="4" id="KW-0539">Nucleus</keyword>
<dbReference type="SMART" id="SM00906">
    <property type="entry name" value="Fungal_trans"/>
    <property type="match status" value="1"/>
</dbReference>
<evidence type="ECO:0000256" key="1">
    <source>
        <dbReference type="ARBA" id="ARBA00004123"/>
    </source>
</evidence>
<evidence type="ECO:0000256" key="2">
    <source>
        <dbReference type="ARBA" id="ARBA00023015"/>
    </source>
</evidence>
<dbReference type="EMBL" id="CP055898">
    <property type="protein sequence ID" value="QKX54791.1"/>
    <property type="molecule type" value="Genomic_DNA"/>
</dbReference>
<dbReference type="Pfam" id="PF04082">
    <property type="entry name" value="Fungal_trans"/>
    <property type="match status" value="1"/>
</dbReference>
<dbReference type="InterPro" id="IPR050613">
    <property type="entry name" value="Sec_Metabolite_Reg"/>
</dbReference>
<keyword evidence="3" id="KW-0804">Transcription</keyword>
<dbReference type="GO" id="GO:0005634">
    <property type="term" value="C:nucleus"/>
    <property type="evidence" value="ECO:0007669"/>
    <property type="project" value="UniProtKB-SubCell"/>
</dbReference>
<dbReference type="CDD" id="cd12148">
    <property type="entry name" value="fungal_TF_MHR"/>
    <property type="match status" value="1"/>
</dbReference>
<evidence type="ECO:0000313" key="6">
    <source>
        <dbReference type="EMBL" id="QKX54791.1"/>
    </source>
</evidence>
<dbReference type="GO" id="GO:0006351">
    <property type="term" value="P:DNA-templated transcription"/>
    <property type="evidence" value="ECO:0007669"/>
    <property type="project" value="InterPro"/>
</dbReference>
<gene>
    <name evidence="6" type="ORF">TRUGW13939_01880</name>
</gene>
<dbReference type="InterPro" id="IPR007219">
    <property type="entry name" value="XnlR_reg_dom"/>
</dbReference>
<name>A0A7H8QML8_TALRU</name>
<protein>
    <recommendedName>
        <fullName evidence="5">Xylanolytic transcriptional activator regulatory domain-containing protein</fullName>
    </recommendedName>
</protein>
<dbReference type="OrthoDB" id="5431381at2759"/>
<evidence type="ECO:0000259" key="5">
    <source>
        <dbReference type="SMART" id="SM00906"/>
    </source>
</evidence>
<dbReference type="GO" id="GO:0003677">
    <property type="term" value="F:DNA binding"/>
    <property type="evidence" value="ECO:0007669"/>
    <property type="project" value="InterPro"/>
</dbReference>
<evidence type="ECO:0000313" key="7">
    <source>
        <dbReference type="Proteomes" id="UP000509510"/>
    </source>
</evidence>
<dbReference type="GO" id="GO:0008270">
    <property type="term" value="F:zinc ion binding"/>
    <property type="evidence" value="ECO:0007669"/>
    <property type="project" value="InterPro"/>
</dbReference>
<reference evidence="7" key="1">
    <citation type="submission" date="2020-06" db="EMBL/GenBank/DDBJ databases">
        <title>A chromosome-scale genome assembly of Talaromyces rugulosus W13939.</title>
        <authorList>
            <person name="Wang B."/>
            <person name="Guo L."/>
            <person name="Ye K."/>
            <person name="Wang L."/>
        </authorList>
    </citation>
    <scope>NUCLEOTIDE SEQUENCE [LARGE SCALE GENOMIC DNA]</scope>
    <source>
        <strain evidence="7">W13939</strain>
    </source>
</reference>
<proteinExistence type="predicted"/>
<dbReference type="AlphaFoldDB" id="A0A7H8QML8"/>
<dbReference type="KEGG" id="trg:TRUGW13939_01880"/>
<keyword evidence="7" id="KW-1185">Reference proteome</keyword>
<evidence type="ECO:0000256" key="4">
    <source>
        <dbReference type="ARBA" id="ARBA00023242"/>
    </source>
</evidence>
<feature type="domain" description="Xylanolytic transcriptional activator regulatory" evidence="5">
    <location>
        <begin position="227"/>
        <end position="301"/>
    </location>
</feature>
<accession>A0A7H8QML8</accession>